<comment type="caution">
    <text evidence="2">The sequence shown here is derived from an EMBL/GenBank/DDBJ whole genome shotgun (WGS) entry which is preliminary data.</text>
</comment>
<keyword evidence="1" id="KW-0472">Membrane</keyword>
<protein>
    <submittedName>
        <fullName evidence="2">Uncharacterized protein</fullName>
    </submittedName>
</protein>
<keyword evidence="1" id="KW-0812">Transmembrane</keyword>
<keyword evidence="3" id="KW-1185">Reference proteome</keyword>
<reference evidence="2 3" key="1">
    <citation type="journal article" date="2018" name="Sci. Rep.">
        <title>Genomic signatures of local adaptation to the degree of environmental predictability in rotifers.</title>
        <authorList>
            <person name="Franch-Gras L."/>
            <person name="Hahn C."/>
            <person name="Garcia-Roger E.M."/>
            <person name="Carmona M.J."/>
            <person name="Serra M."/>
            <person name="Gomez A."/>
        </authorList>
    </citation>
    <scope>NUCLEOTIDE SEQUENCE [LARGE SCALE GENOMIC DNA]</scope>
    <source>
        <strain evidence="2">HYR1</strain>
    </source>
</reference>
<proteinExistence type="predicted"/>
<dbReference type="EMBL" id="REGN01000719">
    <property type="protein sequence ID" value="RNA39669.1"/>
    <property type="molecule type" value="Genomic_DNA"/>
</dbReference>
<evidence type="ECO:0000313" key="3">
    <source>
        <dbReference type="Proteomes" id="UP000276133"/>
    </source>
</evidence>
<evidence type="ECO:0000313" key="2">
    <source>
        <dbReference type="EMBL" id="RNA39669.1"/>
    </source>
</evidence>
<name>A0A3M7SVD9_BRAPC</name>
<sequence length="66" mass="7948">MITRSLRTVCELFLRNASSSVLLAFLIFLSYFFNSSKSIVRESWSNILVVREREREEKKKEKEYLR</sequence>
<organism evidence="2 3">
    <name type="scientific">Brachionus plicatilis</name>
    <name type="common">Marine rotifer</name>
    <name type="synonym">Brachionus muelleri</name>
    <dbReference type="NCBI Taxonomy" id="10195"/>
    <lineage>
        <taxon>Eukaryota</taxon>
        <taxon>Metazoa</taxon>
        <taxon>Spiralia</taxon>
        <taxon>Gnathifera</taxon>
        <taxon>Rotifera</taxon>
        <taxon>Eurotatoria</taxon>
        <taxon>Monogononta</taxon>
        <taxon>Pseudotrocha</taxon>
        <taxon>Ploima</taxon>
        <taxon>Brachionidae</taxon>
        <taxon>Brachionus</taxon>
    </lineage>
</organism>
<gene>
    <name evidence="2" type="ORF">BpHYR1_022095</name>
</gene>
<dbReference type="Proteomes" id="UP000276133">
    <property type="component" value="Unassembled WGS sequence"/>
</dbReference>
<accession>A0A3M7SVD9</accession>
<feature type="transmembrane region" description="Helical" evidence="1">
    <location>
        <begin position="12"/>
        <end position="33"/>
    </location>
</feature>
<dbReference type="AlphaFoldDB" id="A0A3M7SVD9"/>
<evidence type="ECO:0000256" key="1">
    <source>
        <dbReference type="SAM" id="Phobius"/>
    </source>
</evidence>
<keyword evidence="1" id="KW-1133">Transmembrane helix</keyword>